<evidence type="ECO:0000256" key="6">
    <source>
        <dbReference type="ARBA" id="ARBA00019964"/>
    </source>
</evidence>
<feature type="region of interest" description="Disordered" evidence="18">
    <location>
        <begin position="834"/>
        <end position="882"/>
    </location>
</feature>
<evidence type="ECO:0000259" key="19">
    <source>
        <dbReference type="SMART" id="SM01044"/>
    </source>
</evidence>
<evidence type="ECO:0000256" key="2">
    <source>
        <dbReference type="ARBA" id="ARBA00004279"/>
    </source>
</evidence>
<dbReference type="PANTHER" id="PTHR13434:SF0">
    <property type="entry name" value="PROTEIN CASC3"/>
    <property type="match status" value="1"/>
</dbReference>
<dbReference type="Proteomes" id="UP000735302">
    <property type="component" value="Unassembled WGS sequence"/>
</dbReference>
<feature type="compositionally biased region" description="Basic and acidic residues" evidence="18">
    <location>
        <begin position="143"/>
        <end position="153"/>
    </location>
</feature>
<feature type="compositionally biased region" description="Polar residues" evidence="18">
    <location>
        <begin position="642"/>
        <end position="654"/>
    </location>
</feature>
<keyword evidence="8" id="KW-0963">Cytoplasm</keyword>
<feature type="compositionally biased region" description="Acidic residues" evidence="18">
    <location>
        <begin position="69"/>
        <end position="108"/>
    </location>
</feature>
<dbReference type="InterPro" id="IPR018545">
    <property type="entry name" value="Btz_dom"/>
</dbReference>
<evidence type="ECO:0000256" key="4">
    <source>
        <dbReference type="ARBA" id="ARBA00004556"/>
    </source>
</evidence>
<evidence type="ECO:0000256" key="3">
    <source>
        <dbReference type="ARBA" id="ARBA00004324"/>
    </source>
</evidence>
<evidence type="ECO:0000256" key="17">
    <source>
        <dbReference type="ARBA" id="ARBA00023273"/>
    </source>
</evidence>
<dbReference type="GO" id="GO:0048471">
    <property type="term" value="C:perinuclear region of cytoplasm"/>
    <property type="evidence" value="ECO:0007669"/>
    <property type="project" value="UniProtKB-SubCell"/>
</dbReference>
<dbReference type="GO" id="GO:0008380">
    <property type="term" value="P:RNA splicing"/>
    <property type="evidence" value="ECO:0007669"/>
    <property type="project" value="UniProtKB-KW"/>
</dbReference>
<dbReference type="GO" id="GO:0006397">
    <property type="term" value="P:mRNA processing"/>
    <property type="evidence" value="ECO:0007669"/>
    <property type="project" value="UniProtKB-KW"/>
</dbReference>
<keyword evidence="14" id="KW-0866">Nonsense-mediated mRNA decay</keyword>
<name>A0AAV3ZYZ0_9GAST</name>
<feature type="compositionally biased region" description="Low complexity" evidence="18">
    <location>
        <begin position="296"/>
        <end position="308"/>
    </location>
</feature>
<accession>A0AAV3ZYZ0</accession>
<dbReference type="SMART" id="SM01044">
    <property type="entry name" value="Btz"/>
    <property type="match status" value="1"/>
</dbReference>
<evidence type="ECO:0000256" key="10">
    <source>
        <dbReference type="ARBA" id="ARBA00022728"/>
    </source>
</evidence>
<feature type="compositionally biased region" description="Pro residues" evidence="18">
    <location>
        <begin position="732"/>
        <end position="743"/>
    </location>
</feature>
<evidence type="ECO:0000313" key="20">
    <source>
        <dbReference type="EMBL" id="GFN99745.1"/>
    </source>
</evidence>
<feature type="compositionally biased region" description="Low complexity" evidence="18">
    <location>
        <begin position="602"/>
        <end position="611"/>
    </location>
</feature>
<dbReference type="GO" id="GO:0000184">
    <property type="term" value="P:nuclear-transcribed mRNA catabolic process, nonsense-mediated decay"/>
    <property type="evidence" value="ECO:0007669"/>
    <property type="project" value="UniProtKB-KW"/>
</dbReference>
<dbReference type="AlphaFoldDB" id="A0AAV3ZYZ0"/>
<feature type="compositionally biased region" description="Gly residues" evidence="18">
    <location>
        <begin position="388"/>
        <end position="399"/>
    </location>
</feature>
<evidence type="ECO:0000256" key="12">
    <source>
        <dbReference type="ARBA" id="ARBA00022845"/>
    </source>
</evidence>
<evidence type="ECO:0000256" key="14">
    <source>
        <dbReference type="ARBA" id="ARBA00023161"/>
    </source>
</evidence>
<dbReference type="Pfam" id="PF09405">
    <property type="entry name" value="Btz"/>
    <property type="match status" value="1"/>
</dbReference>
<feature type="region of interest" description="Disordered" evidence="18">
    <location>
        <begin position="1"/>
        <end position="173"/>
    </location>
</feature>
<dbReference type="GO" id="GO:0005681">
    <property type="term" value="C:spliceosomal complex"/>
    <property type="evidence" value="ECO:0007669"/>
    <property type="project" value="UniProtKB-KW"/>
</dbReference>
<evidence type="ECO:0000313" key="21">
    <source>
        <dbReference type="Proteomes" id="UP000735302"/>
    </source>
</evidence>
<evidence type="ECO:0000256" key="9">
    <source>
        <dbReference type="ARBA" id="ARBA00022664"/>
    </source>
</evidence>
<keyword evidence="10" id="KW-0747">Spliceosome</keyword>
<sequence length="1127" mass="122492">MSNNTNTNNSNATGKGRRRRRLADEGEDGVLEDKDSQAATRPSECESEGEGPDIGSELSEYESAHESADQEEETEEGSETDTETGSESESGSDTETEGGDVYTDEEGLDQERQSGDGEEQPDSEKPDDDEDKKNPAYVPRRGAFYEHDFRQGDEGPEAEEEDPSKEPAKPVKKLWQEEGKWAHDRYIDDLQAPKTREELIAIYGYDIRTADKPPEAPPKRPGSGGGRGRRERKFQDFMPRMAVIDTTEDGADSVPNLGGENFIPYNSGSGRRGNNRSDSGRGRRGELRSGGGRGGYRNSNVESYNNNRNRQEGSGRFGHGGSQDARVSENSYPDTGGMSDYPSLQETAQFKERRDGQRQNAYDRLRRDEDFNGDRRDRRQGPPEPRRGGGSSRRGGYGDNQGPSESRRESGGGGHRRGGYGDSGDNRSIFSNSQDIRRDGENWRGTSHNYNQDRGGMRRTGTRQGDQGRASRDDNWRSSNDTKASFGKGDTFRQDQRENRYGADNSRNARVGNSGDFRAQSDRSGKYGPGQSFEQPPRHQQMPQEFTNTSLKSAEDRGAALQRGQGDVKHLDNAVAVNNSDLSKNVVVSSSHEKGQREKVQTINVTITSTTTEKKSYAKERRAKGVTLPEGGMLMGPADTKQAGTSLPPQSAHYQQQQQQHAKGANVEPGASGIQVQGKRYSSQRQQAIANRPYTEPPPATDGGGTKLYNPAMPPPPFYPRDQSSAAAASSVPPPSVQQPSLPPSVGVPDAARFTPTMLPPVTVPLQYPLPVSNAGLALPPSAGTAGTVSVNPALFQQAARPPPSQGNLPAPPPGTAIMAPPFLPAGMIYSGSPRVPPHNSAQAPPFPLPMAYTSPPPQAPVAPPAQGVAQQGNQSTSQPQHKVYRGDITYYAPELQQPPRAPQKRPKAAIPIIDPQVIREQKQKERQAQQEKVQSTQANPAVTNPNQSSDRSEVPSPALPQSDFSKEGPDHPVSVQKEGEHNSTLQEQRASGPATAKHEPNPVTEAEPGVENVKKTNADVEFGVKQELPEERQNAVEFKHSSTLDADMSSQPTAAAHENISIVAVDSRRPLTIVQSFKEPVEEMQKGIGCLELKNEVEENGNRVDVGEKEKTAGIECTVQPEVGSS</sequence>
<dbReference type="EMBL" id="BLXT01003024">
    <property type="protein sequence ID" value="GFN99745.1"/>
    <property type="molecule type" value="Genomic_DNA"/>
</dbReference>
<dbReference type="GO" id="GO:0003729">
    <property type="term" value="F:mRNA binding"/>
    <property type="evidence" value="ECO:0007669"/>
    <property type="project" value="InterPro"/>
</dbReference>
<evidence type="ECO:0000256" key="13">
    <source>
        <dbReference type="ARBA" id="ARBA00022884"/>
    </source>
</evidence>
<dbReference type="InterPro" id="IPR028544">
    <property type="entry name" value="CASC3"/>
</dbReference>
<evidence type="ECO:0000256" key="7">
    <source>
        <dbReference type="ARBA" id="ARBA00022448"/>
    </source>
</evidence>
<comment type="similarity">
    <text evidence="5">Belongs to the CASC3 family.</text>
</comment>
<evidence type="ECO:0000256" key="1">
    <source>
        <dbReference type="ARBA" id="ARBA00004210"/>
    </source>
</evidence>
<feature type="compositionally biased region" description="Basic and acidic residues" evidence="18">
    <location>
        <begin position="1013"/>
        <end position="1032"/>
    </location>
</feature>
<keyword evidence="21" id="KW-1185">Reference proteome</keyword>
<dbReference type="PANTHER" id="PTHR13434">
    <property type="entry name" value="PROTEIN CASC3"/>
    <property type="match status" value="1"/>
</dbReference>
<keyword evidence="7" id="KW-0813">Transport</keyword>
<feature type="region of interest" description="Disordered" evidence="18">
    <location>
        <begin position="895"/>
        <end position="1032"/>
    </location>
</feature>
<feature type="compositionally biased region" description="Basic and acidic residues" evidence="18">
    <location>
        <begin position="208"/>
        <end position="218"/>
    </location>
</feature>
<reference evidence="20 21" key="1">
    <citation type="journal article" date="2021" name="Elife">
        <title>Chloroplast acquisition without the gene transfer in kleptoplastic sea slugs, Plakobranchus ocellatus.</title>
        <authorList>
            <person name="Maeda T."/>
            <person name="Takahashi S."/>
            <person name="Yoshida T."/>
            <person name="Shimamura S."/>
            <person name="Takaki Y."/>
            <person name="Nagai Y."/>
            <person name="Toyoda A."/>
            <person name="Suzuki Y."/>
            <person name="Arimoto A."/>
            <person name="Ishii H."/>
            <person name="Satoh N."/>
            <person name="Nishiyama T."/>
            <person name="Hasebe M."/>
            <person name="Maruyama T."/>
            <person name="Minagawa J."/>
            <person name="Obokata J."/>
            <person name="Shigenobu S."/>
        </authorList>
    </citation>
    <scope>NUCLEOTIDE SEQUENCE [LARGE SCALE GENOMIC DNA]</scope>
</reference>
<keyword evidence="9" id="KW-0507">mRNA processing</keyword>
<dbReference type="GO" id="GO:0051028">
    <property type="term" value="P:mRNA transport"/>
    <property type="evidence" value="ECO:0007669"/>
    <property type="project" value="UniProtKB-KW"/>
</dbReference>
<keyword evidence="15" id="KW-0508">mRNA splicing</keyword>
<feature type="compositionally biased region" description="Basic and acidic residues" evidence="18">
    <location>
        <begin position="591"/>
        <end position="600"/>
    </location>
</feature>
<evidence type="ECO:0000256" key="18">
    <source>
        <dbReference type="SAM" id="MobiDB-lite"/>
    </source>
</evidence>
<keyword evidence="17" id="KW-0966">Cell projection</keyword>
<feature type="region of interest" description="Disordered" evidence="18">
    <location>
        <begin position="586"/>
        <end position="749"/>
    </location>
</feature>
<feature type="compositionally biased region" description="Basic and acidic residues" evidence="18">
    <location>
        <begin position="349"/>
        <end position="387"/>
    </location>
</feature>
<evidence type="ECO:0000256" key="5">
    <source>
        <dbReference type="ARBA" id="ARBA00009548"/>
    </source>
</evidence>
<feature type="compositionally biased region" description="Polar residues" evidence="18">
    <location>
        <begin position="680"/>
        <end position="689"/>
    </location>
</feature>
<feature type="compositionally biased region" description="Acidic residues" evidence="18">
    <location>
        <begin position="116"/>
        <end position="130"/>
    </location>
</feature>
<comment type="caution">
    <text evidence="20">The sequence shown here is derived from an EMBL/GenBank/DDBJ whole genome shotgun (WGS) entry which is preliminary data.</text>
</comment>
<evidence type="ECO:0000256" key="8">
    <source>
        <dbReference type="ARBA" id="ARBA00022490"/>
    </source>
</evidence>
<feature type="compositionally biased region" description="Polar residues" evidence="18">
    <location>
        <begin position="936"/>
        <end position="950"/>
    </location>
</feature>
<dbReference type="GO" id="GO:0035145">
    <property type="term" value="C:exon-exon junction complex"/>
    <property type="evidence" value="ECO:0007669"/>
    <property type="project" value="InterPro"/>
</dbReference>
<dbReference type="GO" id="GO:0010494">
    <property type="term" value="C:cytoplasmic stress granule"/>
    <property type="evidence" value="ECO:0007669"/>
    <property type="project" value="UniProtKB-SubCell"/>
</dbReference>
<evidence type="ECO:0000256" key="16">
    <source>
        <dbReference type="ARBA" id="ARBA00023242"/>
    </source>
</evidence>
<dbReference type="GO" id="GO:0016607">
    <property type="term" value="C:nuclear speck"/>
    <property type="evidence" value="ECO:0007669"/>
    <property type="project" value="UniProtKB-SubCell"/>
</dbReference>
<feature type="compositionally biased region" description="Basic and acidic residues" evidence="18">
    <location>
        <begin position="918"/>
        <end position="930"/>
    </location>
</feature>
<proteinExistence type="inferred from homology"/>
<feature type="compositionally biased region" description="Low complexity" evidence="18">
    <location>
        <begin position="1"/>
        <end position="11"/>
    </location>
</feature>
<feature type="compositionally biased region" description="Basic and acidic residues" evidence="18">
    <location>
        <begin position="278"/>
        <end position="287"/>
    </location>
</feature>
<feature type="compositionally biased region" description="Basic and acidic residues" evidence="18">
    <location>
        <begin position="490"/>
        <end position="501"/>
    </location>
</feature>
<feature type="compositionally biased region" description="Basic and acidic residues" evidence="18">
    <location>
        <begin position="164"/>
        <end position="173"/>
    </location>
</feature>
<keyword evidence="12" id="KW-0810">Translation regulation</keyword>
<dbReference type="GO" id="GO:0006417">
    <property type="term" value="P:regulation of translation"/>
    <property type="evidence" value="ECO:0007669"/>
    <property type="project" value="UniProtKB-KW"/>
</dbReference>
<feature type="compositionally biased region" description="Pro residues" evidence="18">
    <location>
        <begin position="845"/>
        <end position="864"/>
    </location>
</feature>
<dbReference type="GO" id="GO:0030425">
    <property type="term" value="C:dendrite"/>
    <property type="evidence" value="ECO:0007669"/>
    <property type="project" value="UniProtKB-SubCell"/>
</dbReference>
<evidence type="ECO:0000256" key="15">
    <source>
        <dbReference type="ARBA" id="ARBA00023187"/>
    </source>
</evidence>
<keyword evidence="16" id="KW-0539">Nucleus</keyword>
<protein>
    <recommendedName>
        <fullName evidence="6">Protein CASC3</fullName>
    </recommendedName>
</protein>
<organism evidence="20 21">
    <name type="scientific">Plakobranchus ocellatus</name>
    <dbReference type="NCBI Taxonomy" id="259542"/>
    <lineage>
        <taxon>Eukaryota</taxon>
        <taxon>Metazoa</taxon>
        <taxon>Spiralia</taxon>
        <taxon>Lophotrochozoa</taxon>
        <taxon>Mollusca</taxon>
        <taxon>Gastropoda</taxon>
        <taxon>Heterobranchia</taxon>
        <taxon>Euthyneura</taxon>
        <taxon>Panpulmonata</taxon>
        <taxon>Sacoglossa</taxon>
        <taxon>Placobranchoidea</taxon>
        <taxon>Plakobranchidae</taxon>
        <taxon>Plakobranchus</taxon>
    </lineage>
</organism>
<feature type="region of interest" description="Disordered" evidence="18">
    <location>
        <begin position="207"/>
        <end position="567"/>
    </location>
</feature>
<keyword evidence="13" id="KW-0694">RNA-binding</keyword>
<evidence type="ECO:0000256" key="11">
    <source>
        <dbReference type="ARBA" id="ARBA00022816"/>
    </source>
</evidence>
<feature type="domain" description="Btz" evidence="19">
    <location>
        <begin position="107"/>
        <end position="212"/>
    </location>
</feature>
<feature type="compositionally biased region" description="Acidic residues" evidence="18">
    <location>
        <begin position="154"/>
        <end position="163"/>
    </location>
</feature>
<keyword evidence="11" id="KW-0509">mRNA transport</keyword>
<comment type="subcellular location">
    <subcellularLocation>
        <location evidence="2">Cell projection</location>
        <location evidence="2">Dendrite</location>
    </subcellularLocation>
    <subcellularLocation>
        <location evidence="1">Cytoplasm</location>
        <location evidence="1">Stress granule</location>
    </subcellularLocation>
    <subcellularLocation>
        <location evidence="4">Cytoplasm</location>
        <location evidence="4">Perinuclear region</location>
    </subcellularLocation>
    <subcellularLocation>
        <location evidence="3">Nucleus speckle</location>
    </subcellularLocation>
</comment>
<feature type="compositionally biased region" description="Polar residues" evidence="18">
    <location>
        <begin position="541"/>
        <end position="552"/>
    </location>
</feature>
<gene>
    <name evidence="20" type="ORF">PoB_002625100</name>
</gene>